<dbReference type="PANTHER" id="PTHR11575">
    <property type="entry name" value="5'-NUCLEOTIDASE-RELATED"/>
    <property type="match status" value="1"/>
</dbReference>
<dbReference type="STRING" id="307972.A0A2G8KL63"/>
<dbReference type="GO" id="GO:0006196">
    <property type="term" value="P:AMP catabolic process"/>
    <property type="evidence" value="ECO:0007669"/>
    <property type="project" value="TreeGrafter"/>
</dbReference>
<dbReference type="GO" id="GO:0008253">
    <property type="term" value="F:5'-nucleotidase activity"/>
    <property type="evidence" value="ECO:0007669"/>
    <property type="project" value="UniProtKB-EC"/>
</dbReference>
<evidence type="ECO:0000313" key="5">
    <source>
        <dbReference type="Proteomes" id="UP000230750"/>
    </source>
</evidence>
<comment type="caution">
    <text evidence="4">The sequence shown here is derived from an EMBL/GenBank/DDBJ whole genome shotgun (WGS) entry which is preliminary data.</text>
</comment>
<feature type="domain" description="Calcineurin-like phosphoesterase" evidence="3">
    <location>
        <begin position="13"/>
        <end position="139"/>
    </location>
</feature>
<evidence type="ECO:0000256" key="1">
    <source>
        <dbReference type="ARBA" id="ARBA00000815"/>
    </source>
</evidence>
<proteinExistence type="predicted"/>
<dbReference type="PANTHER" id="PTHR11575:SF24">
    <property type="entry name" value="5'-NUCLEOTIDASE"/>
    <property type="match status" value="1"/>
</dbReference>
<name>A0A2G8KL63_STIJA</name>
<dbReference type="OrthoDB" id="7722975at2759"/>
<evidence type="ECO:0000313" key="4">
    <source>
        <dbReference type="EMBL" id="PIK48688.1"/>
    </source>
</evidence>
<dbReference type="Pfam" id="PF00149">
    <property type="entry name" value="Metallophos"/>
    <property type="match status" value="1"/>
</dbReference>
<dbReference type="InterPro" id="IPR004843">
    <property type="entry name" value="Calcineurin-like_PHP"/>
</dbReference>
<organism evidence="4 5">
    <name type="scientific">Stichopus japonicus</name>
    <name type="common">Sea cucumber</name>
    <dbReference type="NCBI Taxonomy" id="307972"/>
    <lineage>
        <taxon>Eukaryota</taxon>
        <taxon>Metazoa</taxon>
        <taxon>Echinodermata</taxon>
        <taxon>Eleutherozoa</taxon>
        <taxon>Echinozoa</taxon>
        <taxon>Holothuroidea</taxon>
        <taxon>Aspidochirotacea</taxon>
        <taxon>Aspidochirotida</taxon>
        <taxon>Stichopodidae</taxon>
        <taxon>Apostichopus</taxon>
    </lineage>
</organism>
<dbReference type="EC" id="3.1.3.5" evidence="2"/>
<sequence length="163" mass="17434">MDADCMSRGSKPALGNHEFDLEIEGLLPFLSNVSFPVLASNIDDSKEPTLKDTYYKSITLELGGETVGIVGYIYSKTDRISPTGDLIFLPEVDAIQAEVDILLASDVTIIIALGHSGIDIDLEIARKVRGVDVVVGGHSDTFLYTGVVPEGETTLSMTNTPSS</sequence>
<accession>A0A2G8KL63</accession>
<dbReference type="Gene3D" id="3.60.21.10">
    <property type="match status" value="1"/>
</dbReference>
<reference evidence="4 5" key="1">
    <citation type="journal article" date="2017" name="PLoS Biol.">
        <title>The sea cucumber genome provides insights into morphological evolution and visceral regeneration.</title>
        <authorList>
            <person name="Zhang X."/>
            <person name="Sun L."/>
            <person name="Yuan J."/>
            <person name="Sun Y."/>
            <person name="Gao Y."/>
            <person name="Zhang L."/>
            <person name="Li S."/>
            <person name="Dai H."/>
            <person name="Hamel J.F."/>
            <person name="Liu C."/>
            <person name="Yu Y."/>
            <person name="Liu S."/>
            <person name="Lin W."/>
            <person name="Guo K."/>
            <person name="Jin S."/>
            <person name="Xu P."/>
            <person name="Storey K.B."/>
            <person name="Huan P."/>
            <person name="Zhang T."/>
            <person name="Zhou Y."/>
            <person name="Zhang J."/>
            <person name="Lin C."/>
            <person name="Li X."/>
            <person name="Xing L."/>
            <person name="Huo D."/>
            <person name="Sun M."/>
            <person name="Wang L."/>
            <person name="Mercier A."/>
            <person name="Li F."/>
            <person name="Yang H."/>
            <person name="Xiang J."/>
        </authorList>
    </citation>
    <scope>NUCLEOTIDE SEQUENCE [LARGE SCALE GENOMIC DNA]</scope>
    <source>
        <strain evidence="4">Shaxun</strain>
        <tissue evidence="4">Muscle</tissue>
    </source>
</reference>
<dbReference type="AlphaFoldDB" id="A0A2G8KL63"/>
<evidence type="ECO:0000259" key="3">
    <source>
        <dbReference type="Pfam" id="PF00149"/>
    </source>
</evidence>
<evidence type="ECO:0000256" key="2">
    <source>
        <dbReference type="ARBA" id="ARBA00012643"/>
    </source>
</evidence>
<keyword evidence="5" id="KW-1185">Reference proteome</keyword>
<dbReference type="InterPro" id="IPR006179">
    <property type="entry name" value="5_nucleotidase/apyrase"/>
</dbReference>
<dbReference type="GO" id="GO:0005886">
    <property type="term" value="C:plasma membrane"/>
    <property type="evidence" value="ECO:0007669"/>
    <property type="project" value="TreeGrafter"/>
</dbReference>
<protein>
    <recommendedName>
        <fullName evidence="2">5'-nucleotidase</fullName>
        <ecNumber evidence="2">3.1.3.5</ecNumber>
    </recommendedName>
</protein>
<gene>
    <name evidence="4" type="ORF">BSL78_14452</name>
</gene>
<dbReference type="SUPFAM" id="SSF56300">
    <property type="entry name" value="Metallo-dependent phosphatases"/>
    <property type="match status" value="1"/>
</dbReference>
<dbReference type="EMBL" id="MRZV01000508">
    <property type="protein sequence ID" value="PIK48688.1"/>
    <property type="molecule type" value="Genomic_DNA"/>
</dbReference>
<dbReference type="Proteomes" id="UP000230750">
    <property type="component" value="Unassembled WGS sequence"/>
</dbReference>
<dbReference type="PRINTS" id="PR01607">
    <property type="entry name" value="APYRASEFAMLY"/>
</dbReference>
<comment type="catalytic activity">
    <reaction evidence="1">
        <text>a ribonucleoside 5'-phosphate + H2O = a ribonucleoside + phosphate</text>
        <dbReference type="Rhea" id="RHEA:12484"/>
        <dbReference type="ChEBI" id="CHEBI:15377"/>
        <dbReference type="ChEBI" id="CHEBI:18254"/>
        <dbReference type="ChEBI" id="CHEBI:43474"/>
        <dbReference type="ChEBI" id="CHEBI:58043"/>
        <dbReference type="EC" id="3.1.3.5"/>
    </reaction>
</comment>
<dbReference type="InterPro" id="IPR029052">
    <property type="entry name" value="Metallo-depent_PP-like"/>
</dbReference>